<protein>
    <submittedName>
        <fullName evidence="3">A/G-specific adenine glycosylase</fullName>
    </submittedName>
</protein>
<organism evidence="3 4">
    <name type="scientific">Vibrio variabilis</name>
    <dbReference type="NCBI Taxonomy" id="990271"/>
    <lineage>
        <taxon>Bacteria</taxon>
        <taxon>Pseudomonadati</taxon>
        <taxon>Pseudomonadota</taxon>
        <taxon>Gammaproteobacteria</taxon>
        <taxon>Vibrionales</taxon>
        <taxon>Vibrionaceae</taxon>
        <taxon>Vibrio</taxon>
    </lineage>
</organism>
<feature type="region of interest" description="Disordered" evidence="1">
    <location>
        <begin position="132"/>
        <end position="154"/>
    </location>
</feature>
<dbReference type="InterPro" id="IPR007844">
    <property type="entry name" value="AsmA"/>
</dbReference>
<dbReference type="EMBL" id="BBMS01000026">
    <property type="protein sequence ID" value="GAL27185.1"/>
    <property type="molecule type" value="Genomic_DNA"/>
</dbReference>
<evidence type="ECO:0000313" key="4">
    <source>
        <dbReference type="Proteomes" id="UP000029223"/>
    </source>
</evidence>
<accession>A0ABQ0JFW7</accession>
<evidence type="ECO:0000259" key="2">
    <source>
        <dbReference type="Pfam" id="PF05170"/>
    </source>
</evidence>
<proteinExistence type="predicted"/>
<dbReference type="Pfam" id="PF05170">
    <property type="entry name" value="AsmA"/>
    <property type="match status" value="1"/>
</dbReference>
<dbReference type="InterPro" id="IPR052894">
    <property type="entry name" value="AsmA-related"/>
</dbReference>
<reference evidence="4" key="1">
    <citation type="submission" date="2014-09" db="EMBL/GenBank/DDBJ databases">
        <title>Vibrio variabilis JCM 19239. (C206) whole genome shotgun sequence.</title>
        <authorList>
            <person name="Sawabe T."/>
            <person name="Meirelles P."/>
            <person name="Nakanishi M."/>
            <person name="Sayaka M."/>
            <person name="Hattori M."/>
            <person name="Ohkuma M."/>
        </authorList>
    </citation>
    <scope>NUCLEOTIDE SEQUENCE [LARGE SCALE GENOMIC DNA]</scope>
    <source>
        <strain evidence="4">JCM 19239</strain>
    </source>
</reference>
<sequence>MKKLLLILAIPVLVIVLGVAALVMFVNPNQFKPMLAEQVKNQTGLDLEISGDISWQFFPSVGLELGQTSLKNPQGFQNPNLFSVSQVGVSVAVMPLLDKTLEIGSITLDGAQVHLETLKDGRSNLDSLTAAPQTEAAAEPTTTSDAPADSTASATDGWQISLSGVTVSNALLEMSNAQTGTFTKLYDVGLNVSEFAIDQWTTANFEMKGQNNDQQFTAKGTADFKLAQGFAEYALKNIEFDATYQDAANQIQQAQLKLASFELDKPNAIDFSMKGNAAELAFDAKGGTTFTVDKAISMVTLSGLSLDSTLEGAALPQSPMKVTMRRI</sequence>
<feature type="domain" description="AsmA" evidence="2">
    <location>
        <begin position="1"/>
        <end position="324"/>
    </location>
</feature>
<dbReference type="PANTHER" id="PTHR30441:SF4">
    <property type="entry name" value="PROTEIN ASMA"/>
    <property type="match status" value="1"/>
</dbReference>
<dbReference type="Proteomes" id="UP000029223">
    <property type="component" value="Unassembled WGS sequence"/>
</dbReference>
<name>A0ABQ0JFW7_9VIBR</name>
<keyword evidence="4" id="KW-1185">Reference proteome</keyword>
<evidence type="ECO:0000256" key="1">
    <source>
        <dbReference type="SAM" id="MobiDB-lite"/>
    </source>
</evidence>
<evidence type="ECO:0000313" key="3">
    <source>
        <dbReference type="EMBL" id="GAL27185.1"/>
    </source>
</evidence>
<dbReference type="PANTHER" id="PTHR30441">
    <property type="entry name" value="DUF748 DOMAIN-CONTAINING PROTEIN"/>
    <property type="match status" value="1"/>
</dbReference>
<reference evidence="4" key="2">
    <citation type="submission" date="2014-09" db="EMBL/GenBank/DDBJ databases">
        <authorList>
            <consortium name="NBRP consortium"/>
            <person name="Sawabe T."/>
            <person name="Meirelles P."/>
            <person name="Nakanishi M."/>
            <person name="Sayaka M."/>
            <person name="Hattori M."/>
            <person name="Ohkuma M."/>
        </authorList>
    </citation>
    <scope>NUCLEOTIDE SEQUENCE [LARGE SCALE GENOMIC DNA]</scope>
    <source>
        <strain evidence="4">JCM 19239</strain>
    </source>
</reference>
<gene>
    <name evidence="3" type="ORF">JCM19239_5532</name>
</gene>
<comment type="caution">
    <text evidence="3">The sequence shown here is derived from an EMBL/GenBank/DDBJ whole genome shotgun (WGS) entry which is preliminary data.</text>
</comment>